<evidence type="ECO:0000313" key="2">
    <source>
        <dbReference type="EMBL" id="OBP76827.1"/>
    </source>
</evidence>
<name>A0A1A5I862_RHILI</name>
<dbReference type="Proteomes" id="UP000093748">
    <property type="component" value="Unassembled WGS sequence"/>
</dbReference>
<protein>
    <submittedName>
        <fullName evidence="2">Uncharacterized protein</fullName>
    </submittedName>
</protein>
<accession>A0A1A5I862</accession>
<feature type="region of interest" description="Disordered" evidence="1">
    <location>
        <begin position="76"/>
        <end position="97"/>
    </location>
</feature>
<dbReference type="EMBL" id="LZTJ01000012">
    <property type="protein sequence ID" value="OBP76827.1"/>
    <property type="molecule type" value="Genomic_DNA"/>
</dbReference>
<comment type="caution">
    <text evidence="2">The sequence shown here is derived from an EMBL/GenBank/DDBJ whole genome shotgun (WGS) entry which is preliminary data.</text>
</comment>
<feature type="compositionally biased region" description="Basic and acidic residues" evidence="1">
    <location>
        <begin position="80"/>
        <end position="97"/>
    </location>
</feature>
<dbReference type="AlphaFoldDB" id="A0A1A5I862"/>
<sequence>MALSCSDASGIRNIFLSRQDALDTFVLISFTDSGITQAKWKSIEETLSHGRRQPSLSIDLNAKALLLSPPHYGPISSAVDMDKQHEPLGDNHTRLHS</sequence>
<gene>
    <name evidence="2" type="ORF">BAE39_12160</name>
</gene>
<proteinExistence type="predicted"/>
<organism evidence="2 3">
    <name type="scientific">Rhizobium loti</name>
    <name type="common">Mesorhizobium loti</name>
    <dbReference type="NCBI Taxonomy" id="381"/>
    <lineage>
        <taxon>Bacteria</taxon>
        <taxon>Pseudomonadati</taxon>
        <taxon>Pseudomonadota</taxon>
        <taxon>Alphaproteobacteria</taxon>
        <taxon>Hyphomicrobiales</taxon>
        <taxon>Phyllobacteriaceae</taxon>
        <taxon>Mesorhizobium</taxon>
    </lineage>
</organism>
<evidence type="ECO:0000256" key="1">
    <source>
        <dbReference type="SAM" id="MobiDB-lite"/>
    </source>
</evidence>
<evidence type="ECO:0000313" key="3">
    <source>
        <dbReference type="Proteomes" id="UP000093748"/>
    </source>
</evidence>
<reference evidence="3" key="1">
    <citation type="submission" date="2016-06" db="EMBL/GenBank/DDBJ databases">
        <title>NZP2037 Pacbio-Illumina hybrid assembly.</title>
        <authorList>
            <person name="Ramsay J.P."/>
        </authorList>
    </citation>
    <scope>NUCLEOTIDE SEQUENCE [LARGE SCALE GENOMIC DNA]</scope>
    <source>
        <strain evidence="3">R7ANS::ICEMlSym2042</strain>
    </source>
</reference>